<dbReference type="InterPro" id="IPR007991">
    <property type="entry name" value="RNA_pol_I_trans_ini_fac_RRN3"/>
</dbReference>
<name>A0A5J5EX95_9PEZI</name>
<keyword evidence="4" id="KW-1185">Reference proteome</keyword>
<accession>A0A5J5EX95</accession>
<protein>
    <submittedName>
        <fullName evidence="3">RNA polymerase I-specific transcription initiation factor RRN3</fullName>
    </submittedName>
</protein>
<dbReference type="Pfam" id="PF05327">
    <property type="entry name" value="RRN3"/>
    <property type="match status" value="1"/>
</dbReference>
<dbReference type="OrthoDB" id="26970at2759"/>
<dbReference type="GO" id="GO:0001042">
    <property type="term" value="F:RNA polymerase I core binding"/>
    <property type="evidence" value="ECO:0007669"/>
    <property type="project" value="TreeGrafter"/>
</dbReference>
<evidence type="ECO:0000256" key="1">
    <source>
        <dbReference type="ARBA" id="ARBA00010098"/>
    </source>
</evidence>
<comment type="caution">
    <text evidence="3">The sequence shown here is derived from an EMBL/GenBank/DDBJ whole genome shotgun (WGS) entry which is preliminary data.</text>
</comment>
<dbReference type="Proteomes" id="UP000326924">
    <property type="component" value="Unassembled WGS sequence"/>
</dbReference>
<keyword evidence="3" id="KW-0396">Initiation factor</keyword>
<dbReference type="FunCoup" id="A0A5J5EX95">
    <property type="interactions" value="663"/>
</dbReference>
<feature type="compositionally biased region" description="Acidic residues" evidence="2">
    <location>
        <begin position="244"/>
        <end position="264"/>
    </location>
</feature>
<evidence type="ECO:0000313" key="4">
    <source>
        <dbReference type="Proteomes" id="UP000326924"/>
    </source>
</evidence>
<dbReference type="PANTHER" id="PTHR12790">
    <property type="entry name" value="TRANSCRIPTION INITIATION FACTOR IA RRN3"/>
    <property type="match status" value="1"/>
</dbReference>
<evidence type="ECO:0000256" key="2">
    <source>
        <dbReference type="SAM" id="MobiDB-lite"/>
    </source>
</evidence>
<dbReference type="GO" id="GO:0006361">
    <property type="term" value="P:transcription initiation at RNA polymerase I promoter"/>
    <property type="evidence" value="ECO:0007669"/>
    <property type="project" value="InterPro"/>
</dbReference>
<proteinExistence type="inferred from homology"/>
<feature type="region of interest" description="Disordered" evidence="2">
    <location>
        <begin position="244"/>
        <end position="265"/>
    </location>
</feature>
<dbReference type="AlphaFoldDB" id="A0A5J5EX95"/>
<reference evidence="3 4" key="1">
    <citation type="submission" date="2019-09" db="EMBL/GenBank/DDBJ databases">
        <title>Draft genome of the ectomycorrhizal ascomycete Sphaerosporella brunnea.</title>
        <authorList>
            <consortium name="DOE Joint Genome Institute"/>
            <person name="Benucci G.M."/>
            <person name="Marozzi G."/>
            <person name="Antonielli L."/>
            <person name="Sanchez S."/>
            <person name="Marco P."/>
            <person name="Wang X."/>
            <person name="Falini L.B."/>
            <person name="Barry K."/>
            <person name="Haridas S."/>
            <person name="Lipzen A."/>
            <person name="Labutti K."/>
            <person name="Grigoriev I.V."/>
            <person name="Murat C."/>
            <person name="Martin F."/>
            <person name="Albertini E."/>
            <person name="Donnini D."/>
            <person name="Bonito G."/>
        </authorList>
    </citation>
    <scope>NUCLEOTIDE SEQUENCE [LARGE SCALE GENOMIC DNA]</scope>
    <source>
        <strain evidence="3 4">Sb_GMNB300</strain>
    </source>
</reference>
<gene>
    <name evidence="3" type="ORF">FN846DRAFT_898884</name>
</gene>
<dbReference type="InParanoid" id="A0A5J5EX95"/>
<keyword evidence="3" id="KW-0648">Protein biosynthesis</keyword>
<comment type="similarity">
    <text evidence="1">Belongs to the RRN3 family.</text>
</comment>
<evidence type="ECO:0000313" key="3">
    <source>
        <dbReference type="EMBL" id="KAA8906289.1"/>
    </source>
</evidence>
<dbReference type="PANTHER" id="PTHR12790:SF0">
    <property type="entry name" value="RNA POLYMERASE I-SPECIFIC TRANSCRIPTION INITIATION FACTOR RRN3-RELATED"/>
    <property type="match status" value="1"/>
</dbReference>
<dbReference type="GO" id="GO:0003743">
    <property type="term" value="F:translation initiation factor activity"/>
    <property type="evidence" value="ECO:0007669"/>
    <property type="project" value="UniProtKB-KW"/>
</dbReference>
<dbReference type="GO" id="GO:0005634">
    <property type="term" value="C:nucleus"/>
    <property type="evidence" value="ECO:0007669"/>
    <property type="project" value="TreeGrafter"/>
</dbReference>
<feature type="compositionally biased region" description="Acidic residues" evidence="2">
    <location>
        <begin position="545"/>
        <end position="584"/>
    </location>
</feature>
<feature type="region of interest" description="Disordered" evidence="2">
    <location>
        <begin position="542"/>
        <end position="584"/>
    </location>
</feature>
<dbReference type="EMBL" id="VXIS01000090">
    <property type="protein sequence ID" value="KAA8906289.1"/>
    <property type="molecule type" value="Genomic_DNA"/>
</dbReference>
<dbReference type="GO" id="GO:0001181">
    <property type="term" value="F:RNA polymerase I general transcription initiation factor activity"/>
    <property type="evidence" value="ECO:0007669"/>
    <property type="project" value="InterPro"/>
</dbReference>
<organism evidence="3 4">
    <name type="scientific">Sphaerosporella brunnea</name>
    <dbReference type="NCBI Taxonomy" id="1250544"/>
    <lineage>
        <taxon>Eukaryota</taxon>
        <taxon>Fungi</taxon>
        <taxon>Dikarya</taxon>
        <taxon>Ascomycota</taxon>
        <taxon>Pezizomycotina</taxon>
        <taxon>Pezizomycetes</taxon>
        <taxon>Pezizales</taxon>
        <taxon>Pyronemataceae</taxon>
        <taxon>Sphaerosporella</taxon>
    </lineage>
</organism>
<sequence>MFKKFVVNALDERAIGKAVRYEELRHKFQANPANVDGENKPPSSPEMQMTLSALTNVVSRLDQNCASLVQDIIAATWVGRDTLFVSAYVRFLGNLVSAHANYMGVVTKMLVRNFGMLPSSVGRLPGYPVVDRNEIYDRVHYALQYILELVPTAATSTLFPQLVAEFPHKSEKKLEHTCYLANMLRVVEYVPALRNKLLSVITDRVIKIDIEIQVDLDELDDDEGDEIEAELTGVALDDKELVTVDEESDDEEASNADEDEDVPEDSVKSLKETVDKLDSMLDLLFNYYSSYFDISDKDPSYLPASAINTFEMIHGFFNTTIMPTYRSRYTQFLLFWAAQKAPLFSDHFCVSMVERTLDNTRPVGIRQSAAAYIASYVARAKLMPQKDVRAVVRILCRWLSEFVDVRSVDCNGPDVNKFRPFYCVVQAVMYIFCFRWRELQEESEDEWGVIETSWTAGLDVMQKVITSKFNPLKICSPAVVDMFAKIANHLQFVFCFTIIEQNKRGGRGREEEMLDSYFPFDPFLLKKSRRWIDECYVVWTPVPGLEDDEDEEESDDDEADDEDVGIEGGEDDEGEDSETEGSER</sequence>